<accession>A0A9W8S3X5</accession>
<evidence type="ECO:0000256" key="1">
    <source>
        <dbReference type="SAM" id="MobiDB-lite"/>
    </source>
</evidence>
<sequence length="679" mass="74726">MSFASSPSRDITELFSRRRVTNIPPDQKNLLEQPDSWAVNLKNQPHGLAHIPGHVLETVKAAYVSRQTNQQEFTPQLKKRSASSIASPSSKRMQNGITSTPKPDFEQPPGSSPGKALSWSPSPNRGQPEQSATIEVAAESTTQSSIIHETPKMGSAGPPPRRHYIPPPERSSSPDEAEDDLETRIPDAQPQSESVNRPAMRLNPTVPSPFSTNRTMATPPCAQPSHPTQTVVPNTVVANKETFTEGKSPGEGQFKPAHTYKLIDVDAVGRKRKKSYNERERLPPTITLPPPPIESSMPTSSDSIIPNTYKVPTTQESIRESIEENETTDHAEEVVPSTNEQKSSMNRSSKRRAESVAHLKPSGTATDTTDTTKQSQQRPVTPLQMDPSKITLSSNPRKQLGSKRAARKSIPPPPLRIEPGARLDPYEIFVDHYPAYAGDDCGRKLPGTKENFVVACVYLNYLRKRHALRDCLYDDFIRAFPCHYREYVDRIGKSAMVAIDWFNKLKDAPAYDKYVVHRGNLSHILKSYPEEFAVATASIDANSGSKKDSDAISIYTSSEEEEEEYGPSSTPARRSVENLILTAIEYQETEVIDAPRAAESQIETHATTSAGTTPTIILFFQVSKDPDPGAITLVFSGSRDFDSGSSGALAQDPTNLDVSALYFRNISYKATSPSTVAVF</sequence>
<feature type="region of interest" description="Disordered" evidence="1">
    <location>
        <begin position="271"/>
        <end position="417"/>
    </location>
</feature>
<feature type="compositionally biased region" description="Polar residues" evidence="1">
    <location>
        <begin position="91"/>
        <end position="101"/>
    </location>
</feature>
<name>A0A9W8S3X5_9HYPO</name>
<evidence type="ECO:0000313" key="2">
    <source>
        <dbReference type="EMBL" id="KAJ4263612.1"/>
    </source>
</evidence>
<gene>
    <name evidence="2" type="ORF">NW762_006435</name>
</gene>
<feature type="region of interest" description="Disordered" evidence="1">
    <location>
        <begin position="69"/>
        <end position="232"/>
    </location>
</feature>
<feature type="compositionally biased region" description="Polar residues" evidence="1">
    <location>
        <begin position="336"/>
        <end position="347"/>
    </location>
</feature>
<feature type="region of interest" description="Disordered" evidence="1">
    <location>
        <begin position="543"/>
        <end position="572"/>
    </location>
</feature>
<feature type="compositionally biased region" description="Polar residues" evidence="1">
    <location>
        <begin position="119"/>
        <end position="147"/>
    </location>
</feature>
<keyword evidence="3" id="KW-1185">Reference proteome</keyword>
<feature type="compositionally biased region" description="Polar residues" evidence="1">
    <location>
        <begin position="297"/>
        <end position="316"/>
    </location>
</feature>
<reference evidence="2" key="1">
    <citation type="submission" date="2022-09" db="EMBL/GenBank/DDBJ databases">
        <title>Fusarium specimens isolated from Avocado Roots.</title>
        <authorList>
            <person name="Stajich J."/>
            <person name="Roper C."/>
            <person name="Heimlech-Rivalta G."/>
        </authorList>
    </citation>
    <scope>NUCLEOTIDE SEQUENCE</scope>
    <source>
        <strain evidence="2">CF00136</strain>
    </source>
</reference>
<organism evidence="2 3">
    <name type="scientific">Fusarium torreyae</name>
    <dbReference type="NCBI Taxonomy" id="1237075"/>
    <lineage>
        <taxon>Eukaryota</taxon>
        <taxon>Fungi</taxon>
        <taxon>Dikarya</taxon>
        <taxon>Ascomycota</taxon>
        <taxon>Pezizomycotina</taxon>
        <taxon>Sordariomycetes</taxon>
        <taxon>Hypocreomycetidae</taxon>
        <taxon>Hypocreales</taxon>
        <taxon>Nectriaceae</taxon>
        <taxon>Fusarium</taxon>
    </lineage>
</organism>
<evidence type="ECO:0000313" key="3">
    <source>
        <dbReference type="Proteomes" id="UP001152049"/>
    </source>
</evidence>
<feature type="compositionally biased region" description="Basic and acidic residues" evidence="1">
    <location>
        <begin position="317"/>
        <end position="333"/>
    </location>
</feature>
<comment type="caution">
    <text evidence="2">The sequence shown here is derived from an EMBL/GenBank/DDBJ whole genome shotgun (WGS) entry which is preliminary data.</text>
</comment>
<dbReference type="Proteomes" id="UP001152049">
    <property type="component" value="Unassembled WGS sequence"/>
</dbReference>
<feature type="compositionally biased region" description="Basic and acidic residues" evidence="1">
    <location>
        <begin position="271"/>
        <end position="282"/>
    </location>
</feature>
<dbReference type="AlphaFoldDB" id="A0A9W8S3X5"/>
<proteinExistence type="predicted"/>
<dbReference type="OrthoDB" id="3538943at2759"/>
<protein>
    <submittedName>
        <fullName evidence="2">Uncharacterized protein</fullName>
    </submittedName>
</protein>
<dbReference type="EMBL" id="JAOQAZ010000010">
    <property type="protein sequence ID" value="KAJ4263612.1"/>
    <property type="molecule type" value="Genomic_DNA"/>
</dbReference>